<dbReference type="EMBL" id="DUZY01000005">
    <property type="protein sequence ID" value="DAD41264.1"/>
    <property type="molecule type" value="Genomic_DNA"/>
</dbReference>
<evidence type="ECO:0000313" key="2">
    <source>
        <dbReference type="EMBL" id="DAD41264.1"/>
    </source>
</evidence>
<accession>A0A822Z4K3</accession>
<organism evidence="2 3">
    <name type="scientific">Nelumbo nucifera</name>
    <name type="common">Sacred lotus</name>
    <dbReference type="NCBI Taxonomy" id="4432"/>
    <lineage>
        <taxon>Eukaryota</taxon>
        <taxon>Viridiplantae</taxon>
        <taxon>Streptophyta</taxon>
        <taxon>Embryophyta</taxon>
        <taxon>Tracheophyta</taxon>
        <taxon>Spermatophyta</taxon>
        <taxon>Magnoliopsida</taxon>
        <taxon>Proteales</taxon>
        <taxon>Nelumbonaceae</taxon>
        <taxon>Nelumbo</taxon>
    </lineage>
</organism>
<reference evidence="2 3" key="1">
    <citation type="journal article" date="2020" name="Mol. Biol. Evol.">
        <title>Distinct Expression and Methylation Patterns for Genes with Different Fates following a Single Whole-Genome Duplication in Flowering Plants.</title>
        <authorList>
            <person name="Shi T."/>
            <person name="Rahmani R.S."/>
            <person name="Gugger P.F."/>
            <person name="Wang M."/>
            <person name="Li H."/>
            <person name="Zhang Y."/>
            <person name="Li Z."/>
            <person name="Wang Q."/>
            <person name="Van de Peer Y."/>
            <person name="Marchal K."/>
            <person name="Chen J."/>
        </authorList>
    </citation>
    <scope>NUCLEOTIDE SEQUENCE [LARGE SCALE GENOMIC DNA]</scope>
    <source>
        <tissue evidence="2">Leaf</tissue>
    </source>
</reference>
<comment type="caution">
    <text evidence="2">The sequence shown here is derived from an EMBL/GenBank/DDBJ whole genome shotgun (WGS) entry which is preliminary data.</text>
</comment>
<feature type="domain" description="Reverse transcriptase" evidence="1">
    <location>
        <begin position="355"/>
        <end position="576"/>
    </location>
</feature>
<evidence type="ECO:0000313" key="3">
    <source>
        <dbReference type="Proteomes" id="UP000607653"/>
    </source>
</evidence>
<dbReference type="PROSITE" id="PS50878">
    <property type="entry name" value="RT_POL"/>
    <property type="match status" value="1"/>
</dbReference>
<dbReference type="InterPro" id="IPR036691">
    <property type="entry name" value="Endo/exonu/phosph_ase_sf"/>
</dbReference>
<gene>
    <name evidence="2" type="ORF">HUJ06_015587</name>
</gene>
<name>A0A822Z4K3_NELNU</name>
<evidence type="ECO:0000259" key="1">
    <source>
        <dbReference type="PROSITE" id="PS50878"/>
    </source>
</evidence>
<dbReference type="PANTHER" id="PTHR33116:SF86">
    <property type="entry name" value="REVERSE TRANSCRIPTASE DOMAIN-CONTAINING PROTEIN"/>
    <property type="match status" value="1"/>
</dbReference>
<dbReference type="InterPro" id="IPR000477">
    <property type="entry name" value="RT_dom"/>
</dbReference>
<protein>
    <recommendedName>
        <fullName evidence="1">Reverse transcriptase domain-containing protein</fullName>
    </recommendedName>
</protein>
<dbReference type="Gene3D" id="3.60.10.10">
    <property type="entry name" value="Endonuclease/exonuclease/phosphatase"/>
    <property type="match status" value="1"/>
</dbReference>
<proteinExistence type="predicted"/>
<dbReference type="InterPro" id="IPR026960">
    <property type="entry name" value="RVT-Znf"/>
</dbReference>
<dbReference type="Pfam" id="PF13966">
    <property type="entry name" value="zf-RVT"/>
    <property type="match status" value="1"/>
</dbReference>
<keyword evidence="3" id="KW-1185">Reference proteome</keyword>
<dbReference type="PANTHER" id="PTHR33116">
    <property type="entry name" value="REVERSE TRANSCRIPTASE ZINC-BINDING DOMAIN-CONTAINING PROTEIN-RELATED-RELATED"/>
    <property type="match status" value="1"/>
</dbReference>
<dbReference type="SUPFAM" id="SSF56219">
    <property type="entry name" value="DNase I-like"/>
    <property type="match status" value="1"/>
</dbReference>
<sequence>MKNLAWSCRGMGDPQTIRMLQHLVRTNLPEVVFLRRQIFLNDLTQLVVSINEPWACIGDWNFITSNKDKKGGNPIEYYRLMHLKSVIDQCGLQDLGYRGRRYTWAGIRGGSLIEERLDRAYANTKWMILHEQVVLSHLLRARSDHSPVLLDTSNNLNWRPRPFRFEEIWNHHEDCKNVIVNSWKEDIVETPMKNLIRNVKNIGPTMRDWNKRVFGNVQNNVQKAKEELIRGQVDKRIANDPYKINELERNLEKALLIEEIHWKQKSGVNWLASGDKNTKFFHATTLQRRRRNYIHGFYDENRRWVRDNEEMSDKVFAFFNNLYSSEGCSKIDVVLENLSNNLSLEDNISLEKEVEEEEIIEAPISLCNTPYKIIAKILANKLKSVLNRIISPNQSAFIAGHQISDNVLLTHELIYTMKKSKSSKKFLAIKLDMKKAYDRVEMFRTATYRILVNGSPGQKITLSRGLRHGDPLSLFLFILISKALSASLNTKLREKKITGIKVNHYAPTITHLLFTDDSYVFSLAKLEEAKEILESLELYERVAGQKNTPERFQRLLAMVLGMRLTKNLGNYLGLPTEIQKSRSATSKFIIERVSHMIQGWKEKILTPTSKEVVLKSVASSLPIYSMSCFLLPRTVFKAISKLQRMFWWEWKIMCKNKGAGGLGFRDPHNFNKALLAKTAWRIITNPNSLLTRVLKAKYFLEVSFLNAKARRGCSLGWKNICMGKKILTKGVYWKVGNGNNIKIWLDPWIPSITGFKIPLNCPHNCNLEVVADLIDPNTKNWNPGIIRNLFPPPIAEAILKIYILPRTIRIEFVAYWVANSAMDPNSEENPNNLVGGNSIWRLLWSLKLLPKIKSVWRALPNGLPVKELLANRIPALSSTCPVCQESSESIEHVLLYCQSGFPQI</sequence>
<dbReference type="AlphaFoldDB" id="A0A822Z4K3"/>
<dbReference type="CDD" id="cd01650">
    <property type="entry name" value="RT_nLTR_like"/>
    <property type="match status" value="1"/>
</dbReference>
<dbReference type="Proteomes" id="UP000607653">
    <property type="component" value="Unassembled WGS sequence"/>
</dbReference>
<dbReference type="Pfam" id="PF00078">
    <property type="entry name" value="RVT_1"/>
    <property type="match status" value="1"/>
</dbReference>